<dbReference type="Gene3D" id="2.60.470.10">
    <property type="entry name" value="Acid-sensing ion channels like domains"/>
    <property type="match status" value="1"/>
</dbReference>
<evidence type="ECO:0000256" key="15">
    <source>
        <dbReference type="SAM" id="Phobius"/>
    </source>
</evidence>
<evidence type="ECO:0000256" key="10">
    <source>
        <dbReference type="ARBA" id="ARBA00023180"/>
    </source>
</evidence>
<keyword evidence="8 13" id="KW-0406">Ion transport</keyword>
<evidence type="ECO:0000256" key="13">
    <source>
        <dbReference type="RuleBase" id="RU000679"/>
    </source>
</evidence>
<evidence type="ECO:0000256" key="2">
    <source>
        <dbReference type="ARBA" id="ARBA00007193"/>
    </source>
</evidence>
<keyword evidence="3 13" id="KW-0813">Transport</keyword>
<dbReference type="AlphaFoldDB" id="A0A914WBL7"/>
<keyword evidence="4 13" id="KW-0894">Sodium channel</keyword>
<evidence type="ECO:0000256" key="8">
    <source>
        <dbReference type="ARBA" id="ARBA00023065"/>
    </source>
</evidence>
<evidence type="ECO:0000256" key="6">
    <source>
        <dbReference type="ARBA" id="ARBA00022989"/>
    </source>
</evidence>
<dbReference type="Proteomes" id="UP000887566">
    <property type="component" value="Unplaced"/>
</dbReference>
<keyword evidence="7" id="KW-0915">Sodium</keyword>
<dbReference type="PANTHER" id="PTHR11690">
    <property type="entry name" value="AMILORIDE-SENSITIVE SODIUM CHANNEL-RELATED"/>
    <property type="match status" value="1"/>
</dbReference>
<reference evidence="17" key="1">
    <citation type="submission" date="2022-11" db="UniProtKB">
        <authorList>
            <consortium name="WormBaseParasite"/>
        </authorList>
    </citation>
    <scope>IDENTIFICATION</scope>
</reference>
<accession>A0A914WBL7</accession>
<comment type="similarity">
    <text evidence="2 13">Belongs to the amiloride-sensitive sodium channel (TC 1.A.6) family.</text>
</comment>
<organism evidence="16 17">
    <name type="scientific">Plectus sambesii</name>
    <dbReference type="NCBI Taxonomy" id="2011161"/>
    <lineage>
        <taxon>Eukaryota</taxon>
        <taxon>Metazoa</taxon>
        <taxon>Ecdysozoa</taxon>
        <taxon>Nematoda</taxon>
        <taxon>Chromadorea</taxon>
        <taxon>Plectida</taxon>
        <taxon>Plectina</taxon>
        <taxon>Plectoidea</taxon>
        <taxon>Plectidae</taxon>
        <taxon>Plectus</taxon>
    </lineage>
</organism>
<evidence type="ECO:0000256" key="5">
    <source>
        <dbReference type="ARBA" id="ARBA00022692"/>
    </source>
</evidence>
<dbReference type="WBParaSite" id="PSAMB.scaffold3653size17424.g22122.t1">
    <property type="protein sequence ID" value="PSAMB.scaffold3653size17424.g22122.t1"/>
    <property type="gene ID" value="PSAMB.scaffold3653size17424.g22122"/>
</dbReference>
<dbReference type="Pfam" id="PF00858">
    <property type="entry name" value="ASC"/>
    <property type="match status" value="1"/>
</dbReference>
<keyword evidence="9 15" id="KW-0472">Membrane</keyword>
<keyword evidence="11 13" id="KW-0739">Sodium transport</keyword>
<keyword evidence="16" id="KW-1185">Reference proteome</keyword>
<evidence type="ECO:0000256" key="14">
    <source>
        <dbReference type="SAM" id="MobiDB-lite"/>
    </source>
</evidence>
<protein>
    <submittedName>
        <fullName evidence="17">Uncharacterized protein</fullName>
    </submittedName>
</protein>
<dbReference type="PRINTS" id="PR01078">
    <property type="entry name" value="AMINACHANNEL"/>
</dbReference>
<dbReference type="GO" id="GO:0005886">
    <property type="term" value="C:plasma membrane"/>
    <property type="evidence" value="ECO:0007669"/>
    <property type="project" value="TreeGrafter"/>
</dbReference>
<evidence type="ECO:0000313" key="16">
    <source>
        <dbReference type="Proteomes" id="UP000887566"/>
    </source>
</evidence>
<dbReference type="PANTHER" id="PTHR11690:SF248">
    <property type="entry name" value="PICKPOCKET 17, ISOFORM A"/>
    <property type="match status" value="1"/>
</dbReference>
<evidence type="ECO:0000256" key="9">
    <source>
        <dbReference type="ARBA" id="ARBA00023136"/>
    </source>
</evidence>
<evidence type="ECO:0000256" key="4">
    <source>
        <dbReference type="ARBA" id="ARBA00022461"/>
    </source>
</evidence>
<evidence type="ECO:0000256" key="3">
    <source>
        <dbReference type="ARBA" id="ARBA00022448"/>
    </source>
</evidence>
<evidence type="ECO:0000256" key="12">
    <source>
        <dbReference type="ARBA" id="ARBA00023303"/>
    </source>
</evidence>
<feature type="region of interest" description="Disordered" evidence="14">
    <location>
        <begin position="495"/>
        <end position="517"/>
    </location>
</feature>
<evidence type="ECO:0000256" key="7">
    <source>
        <dbReference type="ARBA" id="ARBA00023053"/>
    </source>
</evidence>
<keyword evidence="6 15" id="KW-1133">Transmembrane helix</keyword>
<feature type="transmembrane region" description="Helical" evidence="15">
    <location>
        <begin position="34"/>
        <end position="58"/>
    </location>
</feature>
<dbReference type="Gene3D" id="1.10.287.770">
    <property type="entry name" value="YojJ-like"/>
    <property type="match status" value="1"/>
</dbReference>
<name>A0A914WBL7_9BILA</name>
<evidence type="ECO:0000256" key="11">
    <source>
        <dbReference type="ARBA" id="ARBA00023201"/>
    </source>
</evidence>
<dbReference type="GO" id="GO:0015280">
    <property type="term" value="F:ligand-gated sodium channel activity"/>
    <property type="evidence" value="ECO:0007669"/>
    <property type="project" value="TreeGrafter"/>
</dbReference>
<proteinExistence type="inferred from homology"/>
<evidence type="ECO:0000256" key="1">
    <source>
        <dbReference type="ARBA" id="ARBA00004141"/>
    </source>
</evidence>
<evidence type="ECO:0000313" key="17">
    <source>
        <dbReference type="WBParaSite" id="PSAMB.scaffold3653size17424.g22122.t1"/>
    </source>
</evidence>
<keyword evidence="10" id="KW-0325">Glycoprotein</keyword>
<comment type="subcellular location">
    <subcellularLocation>
        <location evidence="1">Membrane</location>
        <topology evidence="1">Multi-pass membrane protein</topology>
    </subcellularLocation>
</comment>
<sequence>MGHSAEVVADFADHTTAHGFGNVLRCDSCSGKGVWIVAMLIAWTVCCIQLAVTIIAYLQYPTATTIAVQYSSNVQFPAVTVCNLNAARWSKMLNDSTLANYTNTLKAARPQTRSWNEYAAGMGRSSLFNQDNINEETAYKLLYIQAIYERNLPMSMMGHQLEDMLLDCTFQGRQCAPQNFTQWQHGSYGNCYTIIIAKDQYPSFIGPDYGLALTLFAEEYEYCPLISPAVGFRVAVHSPSYVPFPEDLGFTVSPGSMASVTMRQVIIARQPFPYDGQDCRSILQDGNTGNPNIFTSWSNKMLKEGHQAGTNYTNQACKKSCYLLHLAKQCGCVDAAYVTYDQMKFAYGQSQTPRACNYSNSTDVHCVRMATITINADCDKVCDQPCYEEDYDTRITNSLWPRPKYFSTMQNAWSQRNPRLKNMTMQEASSQILKLEIYFRVLNYEAITESPAISLVDLLTNIGGTLGLYGGFSFLTILEFFECCARLTSRRKQRSKQENVVEQMTASHNQRRHYTAK</sequence>
<keyword evidence="5 13" id="KW-0812">Transmembrane</keyword>
<dbReference type="InterPro" id="IPR001873">
    <property type="entry name" value="ENaC"/>
</dbReference>
<keyword evidence="12 13" id="KW-0407">Ion channel</keyword>
<feature type="compositionally biased region" description="Polar residues" evidence="14">
    <location>
        <begin position="498"/>
        <end position="508"/>
    </location>
</feature>